<evidence type="ECO:0000259" key="8">
    <source>
        <dbReference type="PROSITE" id="PS50893"/>
    </source>
</evidence>
<evidence type="ECO:0000313" key="10">
    <source>
        <dbReference type="Proteomes" id="UP000005207"/>
    </source>
</evidence>
<feature type="transmembrane region" description="Helical" evidence="7">
    <location>
        <begin position="1454"/>
        <end position="1476"/>
    </location>
</feature>
<feature type="transmembrane region" description="Helical" evidence="7">
    <location>
        <begin position="704"/>
        <end position="722"/>
    </location>
</feature>
<dbReference type="FunFam" id="3.40.50.300:FF:000264">
    <property type="entry name" value="ATP-binding cassette, sub-family A (ABC1), member 1"/>
    <property type="match status" value="1"/>
</dbReference>
<evidence type="ECO:0000313" key="9">
    <source>
        <dbReference type="Ensembl" id="ENSONIP00000058097.1"/>
    </source>
</evidence>
<dbReference type="GO" id="GO:0016887">
    <property type="term" value="F:ATP hydrolysis activity"/>
    <property type="evidence" value="ECO:0007669"/>
    <property type="project" value="InterPro"/>
</dbReference>
<keyword evidence="6 7" id="KW-0472">Membrane</keyword>
<keyword evidence="2 7" id="KW-0812">Transmembrane</keyword>
<dbReference type="CDD" id="cd03263">
    <property type="entry name" value="ABC_subfamily_A"/>
    <property type="match status" value="2"/>
</dbReference>
<feature type="transmembrane region" description="Helical" evidence="7">
    <location>
        <begin position="1599"/>
        <end position="1618"/>
    </location>
</feature>
<keyword evidence="3" id="KW-0547">Nucleotide-binding</keyword>
<evidence type="ECO:0000256" key="6">
    <source>
        <dbReference type="ARBA" id="ARBA00023136"/>
    </source>
</evidence>
<dbReference type="Gene3D" id="3.40.50.300">
    <property type="entry name" value="P-loop containing nucleotide triphosphate hydrolases"/>
    <property type="match status" value="2"/>
</dbReference>
<accession>A0A669DBU2</accession>
<feature type="transmembrane region" description="Helical" evidence="7">
    <location>
        <begin position="1535"/>
        <end position="1553"/>
    </location>
</feature>
<dbReference type="PROSITE" id="PS00211">
    <property type="entry name" value="ABC_TRANSPORTER_1"/>
    <property type="match status" value="1"/>
</dbReference>
<organism evidence="9 10">
    <name type="scientific">Oreochromis niloticus</name>
    <name type="common">Nile tilapia</name>
    <name type="synonym">Tilapia nilotica</name>
    <dbReference type="NCBI Taxonomy" id="8128"/>
    <lineage>
        <taxon>Eukaryota</taxon>
        <taxon>Metazoa</taxon>
        <taxon>Chordata</taxon>
        <taxon>Craniata</taxon>
        <taxon>Vertebrata</taxon>
        <taxon>Euteleostomi</taxon>
        <taxon>Actinopterygii</taxon>
        <taxon>Neopterygii</taxon>
        <taxon>Teleostei</taxon>
        <taxon>Neoteleostei</taxon>
        <taxon>Acanthomorphata</taxon>
        <taxon>Ovalentaria</taxon>
        <taxon>Cichlomorphae</taxon>
        <taxon>Cichliformes</taxon>
        <taxon>Cichlidae</taxon>
        <taxon>African cichlids</taxon>
        <taxon>Pseudocrenilabrinae</taxon>
        <taxon>Oreochromini</taxon>
        <taxon>Oreochromis</taxon>
    </lineage>
</organism>
<dbReference type="InterPro" id="IPR027417">
    <property type="entry name" value="P-loop_NTPase"/>
</dbReference>
<dbReference type="GO" id="GO:0140359">
    <property type="term" value="F:ABC-type transporter activity"/>
    <property type="evidence" value="ECO:0007669"/>
    <property type="project" value="InterPro"/>
</dbReference>
<dbReference type="InterPro" id="IPR017871">
    <property type="entry name" value="ABC_transporter-like_CS"/>
</dbReference>
<proteinExistence type="predicted"/>
<dbReference type="GO" id="GO:0005524">
    <property type="term" value="F:ATP binding"/>
    <property type="evidence" value="ECO:0007669"/>
    <property type="project" value="UniProtKB-KW"/>
</dbReference>
<feature type="domain" description="ABC transporter" evidence="8">
    <location>
        <begin position="1696"/>
        <end position="1935"/>
    </location>
</feature>
<gene>
    <name evidence="9" type="primary">ABCA7</name>
    <name evidence="9" type="synonym">abca7</name>
</gene>
<feature type="transmembrane region" description="Helical" evidence="7">
    <location>
        <begin position="746"/>
        <end position="769"/>
    </location>
</feature>
<evidence type="ECO:0000256" key="2">
    <source>
        <dbReference type="ARBA" id="ARBA00022692"/>
    </source>
</evidence>
<keyword evidence="10" id="KW-1185">Reference proteome</keyword>
<keyword evidence="5 7" id="KW-1133">Transmembrane helix</keyword>
<feature type="domain" description="ABC transporter" evidence="8">
    <location>
        <begin position="826"/>
        <end position="1057"/>
    </location>
</feature>
<feature type="transmembrane region" description="Helical" evidence="7">
    <location>
        <begin position="1209"/>
        <end position="1230"/>
    </location>
</feature>
<feature type="transmembrane region" description="Helical" evidence="7">
    <location>
        <begin position="644"/>
        <end position="666"/>
    </location>
</feature>
<feature type="transmembrane region" description="Helical" evidence="7">
    <location>
        <begin position="1651"/>
        <end position="1670"/>
    </location>
</feature>
<protein>
    <submittedName>
        <fullName evidence="9">ATP binding cassette subfamily A member 7</fullName>
    </submittedName>
</protein>
<dbReference type="FunFam" id="3.40.50.300:FF:000327">
    <property type="entry name" value="ATP-binding cassette sub-family A member 3"/>
    <property type="match status" value="1"/>
</dbReference>
<dbReference type="PROSITE" id="PS50893">
    <property type="entry name" value="ABC_TRANSPORTER_2"/>
    <property type="match status" value="2"/>
</dbReference>
<dbReference type="InterPro" id="IPR003439">
    <property type="entry name" value="ABC_transporter-like_ATP-bd"/>
</dbReference>
<reference evidence="9" key="2">
    <citation type="submission" date="2025-08" db="UniProtKB">
        <authorList>
            <consortium name="Ensembl"/>
        </authorList>
    </citation>
    <scope>IDENTIFICATION</scope>
</reference>
<dbReference type="InterPro" id="IPR056264">
    <property type="entry name" value="R2_ABCA1-4-like"/>
</dbReference>
<name>A0A669DBU2_ORENI</name>
<dbReference type="GeneTree" id="ENSGT00940000161439"/>
<feature type="transmembrane region" description="Helical" evidence="7">
    <location>
        <begin position="672"/>
        <end position="692"/>
    </location>
</feature>
<dbReference type="SUPFAM" id="SSF52540">
    <property type="entry name" value="P-loop containing nucleoside triphosphate hydrolases"/>
    <property type="match status" value="2"/>
</dbReference>
<dbReference type="SMART" id="SM00382">
    <property type="entry name" value="AAA"/>
    <property type="match status" value="2"/>
</dbReference>
<dbReference type="InterPro" id="IPR013525">
    <property type="entry name" value="ABC2_TM"/>
</dbReference>
<sequence length="2040" mass="229992">MLGLLLSLVPGGCISGHFHSIFIVLWLRLISFPFLVGHFPNKALPSAGTLPWIQGIICNINNPCFHSQTPGETPGQVGNFNNSIFPFKTSLNFLRWVSSKLITFVLFLSDSQTSLKVCFCPLQTTLAVAEMQLKDMVCNRSVLEQLLTVDGGEAAMTDLQTQIPSDLHHYLSYYNLSCSPAFALHFCLFYASLFLLHFFQISSLSSFADMSAALRVLSPENRTAMPRESFRAFSKIVCGHHELDGERIPSLNWYEDNDIKSFLGKNGTEDVNVEHNNNTTPFCKNLIQALESNPLSRIVWRGIKPLFIGKLLYTPNTPAVQEVMKEVNKTFEDLQIIQELNEAWLEVGPQIKTFFSFCIHNNVSTCMCLRQDLLRQPEIAVLVNLRLEDTPWTASRIARFLSTPSPDIPRRPGAPLTWLDIYNDINQTISTLAQVTECFSLNKLEGLETEGQLIERALELLEDRQFWAGVVFLLPNTSSSELPPHVTYKIRMDIDDVTRTNKLKDRFWDPGPAADPFSDMRYIWGGFVYVQDLVERAVSRVLTGVRQTTGIYVQQMPYPCYVDDVFLRVLNRSLPLFMTLAWIYSVAMIIKGVVYEKEARLKETMRIMGLGTGTLWFSWFIMEMICVLKCFIWGDILPYSNPAVIFFFLTAFATATIMQCFLISTFFSKANLSAACGGLIYFGLYLPYVLCVAWRDHLNSTHRILASFLSPVAFGFGCEYFSQYEEQGVGIQWYNLHSSPVEGDRYSFTVSIVMLYVDAFIYAIAAWYIEAVFPGEYGIPRPWYFIFQLNYWGGVPLEAGMPIPPAPTEQNEDHIEPEPSNMILGVSIRNLVKIYKKGGKLAVNHLNLKFYEGQITSFLGHNGAGKTTTISVLTGLFPPTSGTVYIKGMDIRHDMDLIRRTLGVCPQHNVLFDMLTVEEHVWFYGCMKGLSEAEVKAELDTLLEDVGLLHKRHEQTKNLSGGMQRKLSVAIAFVGGSKVVVLDEPTAGVDPYSRRGIWDLLLKYRKDRTIILSTHYMDEAELLGDRIAIISQGKLCCCGSPLFLKSQLGSGYYLTVVKREGLDTSTPSNFSISTSASSNKLPPLIKVSLLSLVQHHIPGARLVQESRREAVINLPQTAAKDSSLAILLIALDQRLTELGISSYGLSDSTLEEVRQCYSYISHFFLWFILPLYPWTCLGPSICHSLSLAICCRMIVILKHRRISLRTSRFVPQIVLPAVFVLIALLFSLIVPPFGKYPALQLHPWMYGEQYTFFSNDDPGNPAMENLLEALLDQPGFGTKCMEKEDNMTPQLSYSTWDMFSRGNWSRDRPSPECQCSTEDVYRMLPECPEGAGGLPPPQIKRPTGDILQNLTSYNISDYLVKTYSQILKKSDVGDASRYLCQLKRSLFCAQVWYNNKGWHAMVSFVNVMNNGLLRASLPPGPERRKHGITAYNHPLNLTKEQLTEVAMMTTSVDVLVSICVIFAMSFVPASFVLFLIEERVSKAKHLQFVSGVKPILYWLANFTWDMLNYTIPAIMVVLIFISFQQQSYVSETNLPALILLLLFYGWSITPLMYPASFVFTVPSTAYVFLTSINLFIGINGSIATFVLELFVDEVNFANIILFNVFLIFPHFCLGRGLIDMAKNQAMVDAFKRLGTKPSLDPLQWDFVGKNLFAMAVEGVVFFIFTILLQYKFFIRYRPWWTKPELPPLGPEDEDVARERERVKSGKAHSDILTMIDLSKVQPCCSYFSAVQCFGLLGVNGAGKTSTFRMLTGDTPVTHGEAFLSQHSVLTEMEQVHQLMGYCPQFDAISDLLTGREHLELYARLRGVPEEFVSKVAQWGVKKLGLTQYADQEAGGYSGGNKRKLSTAISLIGSPPVIFLDEPTTGMDPKAKRFLWNCILSVTKEGRAVVLTSHSMEECEALCTRMAIMVNGRFRCLGSVQHLKNRFGNGYTIILRLADTKSDPDSCPVSAYMKECFPNIELKERHQNVLQYQLPSHACCLARVFDVLANNYEELDIVDFSISQTTLDQVFVNFAKDQTDDDCLTDVVVSNGTVHAHWNRQ</sequence>
<dbReference type="GO" id="GO:0016020">
    <property type="term" value="C:membrane"/>
    <property type="evidence" value="ECO:0007669"/>
    <property type="project" value="UniProtKB-SubCell"/>
</dbReference>
<evidence type="ECO:0000256" key="1">
    <source>
        <dbReference type="ARBA" id="ARBA00004141"/>
    </source>
</evidence>
<dbReference type="PANTHER" id="PTHR19229">
    <property type="entry name" value="ATP-BINDING CASSETTE TRANSPORTER SUBFAMILY A ABCA"/>
    <property type="match status" value="1"/>
</dbReference>
<dbReference type="Pfam" id="PF00005">
    <property type="entry name" value="ABC_tran"/>
    <property type="match status" value="2"/>
</dbReference>
<reference evidence="9" key="3">
    <citation type="submission" date="2025-09" db="UniProtKB">
        <authorList>
            <consortium name="Ensembl"/>
        </authorList>
    </citation>
    <scope>IDENTIFICATION</scope>
</reference>
<keyword evidence="4" id="KW-0067">ATP-binding</keyword>
<evidence type="ECO:0000256" key="7">
    <source>
        <dbReference type="SAM" id="Phobius"/>
    </source>
</evidence>
<feature type="transmembrane region" description="Helical" evidence="7">
    <location>
        <begin position="1506"/>
        <end position="1523"/>
    </location>
</feature>
<dbReference type="PANTHER" id="PTHR19229:SF49">
    <property type="entry name" value="PHOSPHOLIPID-TRANSPORTING ATPASE ABCA7"/>
    <property type="match status" value="1"/>
</dbReference>
<comment type="subcellular location">
    <subcellularLocation>
        <location evidence="1">Membrane</location>
        <topology evidence="1">Multi-pass membrane protein</topology>
    </subcellularLocation>
</comment>
<dbReference type="Pfam" id="PF23321">
    <property type="entry name" value="R1_ABCA1"/>
    <property type="match status" value="1"/>
</dbReference>
<reference evidence="10" key="1">
    <citation type="submission" date="2012-01" db="EMBL/GenBank/DDBJ databases">
        <title>The Genome Sequence of Oreochromis niloticus (Nile Tilapia).</title>
        <authorList>
            <consortium name="Broad Institute Genome Assembly Team"/>
            <consortium name="Broad Institute Sequencing Platform"/>
            <person name="Di Palma F."/>
            <person name="Johnson J."/>
            <person name="Lander E.S."/>
            <person name="Lindblad-Toh K."/>
        </authorList>
    </citation>
    <scope>NUCLEOTIDE SEQUENCE [LARGE SCALE GENOMIC DNA]</scope>
</reference>
<evidence type="ECO:0000256" key="3">
    <source>
        <dbReference type="ARBA" id="ARBA00022741"/>
    </source>
</evidence>
<feature type="transmembrane region" description="Helical" evidence="7">
    <location>
        <begin position="576"/>
        <end position="595"/>
    </location>
</feature>
<dbReference type="Proteomes" id="UP000005207">
    <property type="component" value="Linkage group LG15"/>
</dbReference>
<feature type="transmembrane region" description="Helical" evidence="7">
    <location>
        <begin position="1565"/>
        <end position="1587"/>
    </location>
</feature>
<dbReference type="Pfam" id="PF12698">
    <property type="entry name" value="ABC2_membrane_3"/>
    <property type="match status" value="2"/>
</dbReference>
<evidence type="ECO:0000256" key="4">
    <source>
        <dbReference type="ARBA" id="ARBA00022840"/>
    </source>
</evidence>
<dbReference type="Ensembl" id="ENSONIT00000062842.1">
    <property type="protein sequence ID" value="ENSONIP00000058097.1"/>
    <property type="gene ID" value="ENSONIG00000027392.1"/>
</dbReference>
<dbReference type="GO" id="GO:0005319">
    <property type="term" value="F:lipid transporter activity"/>
    <property type="evidence" value="ECO:0007669"/>
    <property type="project" value="TreeGrafter"/>
</dbReference>
<dbReference type="InterPro" id="IPR026082">
    <property type="entry name" value="ABCA"/>
</dbReference>
<dbReference type="InterPro" id="IPR003593">
    <property type="entry name" value="AAA+_ATPase"/>
</dbReference>
<evidence type="ECO:0000256" key="5">
    <source>
        <dbReference type="ARBA" id="ARBA00022989"/>
    </source>
</evidence>
<feature type="transmembrane region" description="Helical" evidence="7">
    <location>
        <begin position="615"/>
        <end position="632"/>
    </location>
</feature>